<dbReference type="Pfam" id="PF01301">
    <property type="entry name" value="Glyco_hydro_35"/>
    <property type="match status" value="1"/>
</dbReference>
<feature type="domain" description="Glycoside hydrolase 35 catalytic" evidence="7">
    <location>
        <begin position="173"/>
        <end position="206"/>
    </location>
</feature>
<dbReference type="PANTHER" id="PTHR23421">
    <property type="entry name" value="BETA-GALACTOSIDASE RELATED"/>
    <property type="match status" value="1"/>
</dbReference>
<dbReference type="Gene3D" id="3.20.20.80">
    <property type="entry name" value="Glycosidases"/>
    <property type="match status" value="1"/>
</dbReference>
<dbReference type="GO" id="GO:0004565">
    <property type="term" value="F:beta-galactosidase activity"/>
    <property type="evidence" value="ECO:0007669"/>
    <property type="project" value="UniProtKB-EC"/>
</dbReference>
<organism evidence="8">
    <name type="scientific">Oryza glumipatula</name>
    <dbReference type="NCBI Taxonomy" id="40148"/>
    <lineage>
        <taxon>Eukaryota</taxon>
        <taxon>Viridiplantae</taxon>
        <taxon>Streptophyta</taxon>
        <taxon>Embryophyta</taxon>
        <taxon>Tracheophyta</taxon>
        <taxon>Spermatophyta</taxon>
        <taxon>Magnoliopsida</taxon>
        <taxon>Liliopsida</taxon>
        <taxon>Poales</taxon>
        <taxon>Poaceae</taxon>
        <taxon>BOP clade</taxon>
        <taxon>Oryzoideae</taxon>
        <taxon>Oryzeae</taxon>
        <taxon>Oryzinae</taxon>
        <taxon>Oryza</taxon>
    </lineage>
</organism>
<feature type="transmembrane region" description="Helical" evidence="6">
    <location>
        <begin position="46"/>
        <end position="72"/>
    </location>
</feature>
<evidence type="ECO:0000256" key="4">
    <source>
        <dbReference type="ARBA" id="ARBA00012756"/>
    </source>
</evidence>
<comment type="catalytic activity">
    <reaction evidence="1">
        <text>Hydrolysis of terminal non-reducing beta-D-galactose residues in beta-D-galactosides.</text>
        <dbReference type="EC" id="3.2.1.23"/>
    </reaction>
</comment>
<evidence type="ECO:0000313" key="8">
    <source>
        <dbReference type="EnsemblPlants" id="OGLUM03G10920.4"/>
    </source>
</evidence>
<keyword evidence="6" id="KW-0472">Membrane</keyword>
<dbReference type="Gramene" id="OGLUM03G10920.4">
    <property type="protein sequence ID" value="OGLUM03G10920.4"/>
    <property type="gene ID" value="OGLUM03G10920"/>
</dbReference>
<sequence>MHHHPHPRERDTAAFAPAAPLASLVAAAECVPFISVPPRHSNQQLLFFFFFFFFFSFASPTEQLCSSFLLLLHVIVRTSAGDNRTTPNGAAAAVMAAATVGVLLRLLLLPVVVVVSLLVGASRAANVTYDHRAVVIDGVRRVLVSGSIHYPRSTPDLTLCCHGGGGGGGRRLQMWPGLIQKSKDGGLDVIETYVFWDIHEPVRGQARTPLSTAT</sequence>
<keyword evidence="5" id="KW-0964">Secreted</keyword>
<keyword evidence="9" id="KW-1185">Reference proteome</keyword>
<dbReference type="SUPFAM" id="SSF51445">
    <property type="entry name" value="(Trans)glycosidases"/>
    <property type="match status" value="1"/>
</dbReference>
<dbReference type="EC" id="3.2.1.23" evidence="4"/>
<keyword evidence="6" id="KW-1133">Transmembrane helix</keyword>
<keyword evidence="6" id="KW-0812">Transmembrane</keyword>
<dbReference type="GO" id="GO:0005975">
    <property type="term" value="P:carbohydrate metabolic process"/>
    <property type="evidence" value="ECO:0007669"/>
    <property type="project" value="InterPro"/>
</dbReference>
<dbReference type="EnsemblPlants" id="OGLUM03G10920.4">
    <property type="protein sequence ID" value="OGLUM03G10920.4"/>
    <property type="gene ID" value="OGLUM03G10920"/>
</dbReference>
<proteinExistence type="inferred from homology"/>
<dbReference type="InterPro" id="IPR017853">
    <property type="entry name" value="GH"/>
</dbReference>
<dbReference type="Proteomes" id="UP000026961">
    <property type="component" value="Chromosome 3"/>
</dbReference>
<feature type="transmembrane region" description="Helical" evidence="6">
    <location>
        <begin position="92"/>
        <end position="119"/>
    </location>
</feature>
<evidence type="ECO:0000256" key="3">
    <source>
        <dbReference type="ARBA" id="ARBA00009809"/>
    </source>
</evidence>
<evidence type="ECO:0000259" key="7">
    <source>
        <dbReference type="Pfam" id="PF01301"/>
    </source>
</evidence>
<dbReference type="AlphaFoldDB" id="A0A0D9Z4U6"/>
<evidence type="ECO:0000256" key="6">
    <source>
        <dbReference type="SAM" id="Phobius"/>
    </source>
</evidence>
<protein>
    <recommendedName>
        <fullName evidence="4">beta-galactosidase</fullName>
        <ecNumber evidence="4">3.2.1.23</ecNumber>
    </recommendedName>
</protein>
<accession>A0A0D9Z4U6</accession>
<reference evidence="8" key="2">
    <citation type="submission" date="2018-05" db="EMBL/GenBank/DDBJ databases">
        <title>OgluRS3 (Oryza glumaepatula Reference Sequence Version 3).</title>
        <authorList>
            <person name="Zhang J."/>
            <person name="Kudrna D."/>
            <person name="Lee S."/>
            <person name="Talag J."/>
            <person name="Welchert J."/>
            <person name="Wing R.A."/>
        </authorList>
    </citation>
    <scope>NUCLEOTIDE SEQUENCE [LARGE SCALE GENOMIC DNA]</scope>
</reference>
<comment type="subcellular location">
    <subcellularLocation>
        <location evidence="2">Secreted</location>
    </subcellularLocation>
</comment>
<dbReference type="HOGENOM" id="CLU_1290755_0_0_1"/>
<evidence type="ECO:0000313" key="9">
    <source>
        <dbReference type="Proteomes" id="UP000026961"/>
    </source>
</evidence>
<reference evidence="8" key="1">
    <citation type="submission" date="2015-04" db="UniProtKB">
        <authorList>
            <consortium name="EnsemblPlants"/>
        </authorList>
    </citation>
    <scope>IDENTIFICATION</scope>
</reference>
<dbReference type="GO" id="GO:0005576">
    <property type="term" value="C:extracellular region"/>
    <property type="evidence" value="ECO:0007669"/>
    <property type="project" value="UniProtKB-SubCell"/>
</dbReference>
<evidence type="ECO:0000256" key="2">
    <source>
        <dbReference type="ARBA" id="ARBA00004613"/>
    </source>
</evidence>
<dbReference type="InterPro" id="IPR001944">
    <property type="entry name" value="Glycoside_Hdrlase_35"/>
</dbReference>
<feature type="transmembrane region" description="Helical" evidence="6">
    <location>
        <begin position="12"/>
        <end position="34"/>
    </location>
</feature>
<name>A0A0D9Z4U6_9ORYZ</name>
<evidence type="ECO:0000256" key="5">
    <source>
        <dbReference type="ARBA" id="ARBA00022525"/>
    </source>
</evidence>
<comment type="similarity">
    <text evidence="3">Belongs to the glycosyl hydrolase 35 family.</text>
</comment>
<evidence type="ECO:0000256" key="1">
    <source>
        <dbReference type="ARBA" id="ARBA00001412"/>
    </source>
</evidence>
<dbReference type="InterPro" id="IPR031330">
    <property type="entry name" value="Gly_Hdrlase_35_cat"/>
</dbReference>